<sequence>NKLELGLTADVVGEEEKKLQEKVLRDIAEADEQLIKERLAKEKLIDIRVNRYNRRGELENEKAEAEAKEAEEAKEKLEKAEAKKKAKALVKAKKKKDKNKKPDVRWKIQRFSPIRKKWIDFNEYYSDEKTAQDRAAVLRVRHMADKLKFRVVGLQ</sequence>
<feature type="non-terminal residue" evidence="2">
    <location>
        <position position="1"/>
    </location>
</feature>
<protein>
    <submittedName>
        <fullName evidence="2">Uncharacterized protein</fullName>
    </submittedName>
</protein>
<reference evidence="2" key="1">
    <citation type="journal article" date="2015" name="Nature">
        <title>Complex archaea that bridge the gap between prokaryotes and eukaryotes.</title>
        <authorList>
            <person name="Spang A."/>
            <person name="Saw J.H."/>
            <person name="Jorgensen S.L."/>
            <person name="Zaremba-Niedzwiedzka K."/>
            <person name="Martijn J."/>
            <person name="Lind A.E."/>
            <person name="van Eijk R."/>
            <person name="Schleper C."/>
            <person name="Guy L."/>
            <person name="Ettema T.J."/>
        </authorList>
    </citation>
    <scope>NUCLEOTIDE SEQUENCE</scope>
</reference>
<proteinExistence type="predicted"/>
<dbReference type="EMBL" id="LAZR01027547">
    <property type="protein sequence ID" value="KKL65393.1"/>
    <property type="molecule type" value="Genomic_DNA"/>
</dbReference>
<keyword evidence="1" id="KW-0175">Coiled coil</keyword>
<gene>
    <name evidence="2" type="ORF">LCGC14_2155400</name>
</gene>
<comment type="caution">
    <text evidence="2">The sequence shown here is derived from an EMBL/GenBank/DDBJ whole genome shotgun (WGS) entry which is preliminary data.</text>
</comment>
<evidence type="ECO:0000313" key="2">
    <source>
        <dbReference type="EMBL" id="KKL65393.1"/>
    </source>
</evidence>
<feature type="coiled-coil region" evidence="1">
    <location>
        <begin position="53"/>
        <end position="99"/>
    </location>
</feature>
<accession>A0A0F9DU74</accession>
<name>A0A0F9DU74_9ZZZZ</name>
<dbReference type="AlphaFoldDB" id="A0A0F9DU74"/>
<organism evidence="2">
    <name type="scientific">marine sediment metagenome</name>
    <dbReference type="NCBI Taxonomy" id="412755"/>
    <lineage>
        <taxon>unclassified sequences</taxon>
        <taxon>metagenomes</taxon>
        <taxon>ecological metagenomes</taxon>
    </lineage>
</organism>
<evidence type="ECO:0000256" key="1">
    <source>
        <dbReference type="SAM" id="Coils"/>
    </source>
</evidence>